<evidence type="ECO:0000256" key="4">
    <source>
        <dbReference type="ARBA" id="ARBA00022884"/>
    </source>
</evidence>
<name>A0ABQ5QGV0_9BACT</name>
<protein>
    <submittedName>
        <fullName evidence="7">SAM-dependent methyltransferase</fullName>
    </submittedName>
</protein>
<keyword evidence="8" id="KW-1185">Reference proteome</keyword>
<dbReference type="SUPFAM" id="SSF53335">
    <property type="entry name" value="S-adenosyl-L-methionine-dependent methyltransferases"/>
    <property type="match status" value="1"/>
</dbReference>
<dbReference type="PANTHER" id="PTHR22807:SF61">
    <property type="entry name" value="NOL1_NOP2_SUN FAMILY PROTEIN _ ANTITERMINATION NUSB DOMAIN-CONTAINING PROTEIN"/>
    <property type="match status" value="1"/>
</dbReference>
<feature type="binding site" evidence="5">
    <location>
        <begin position="248"/>
        <end position="254"/>
    </location>
    <ligand>
        <name>S-adenosyl-L-methionine</name>
        <dbReference type="ChEBI" id="CHEBI:59789"/>
    </ligand>
</feature>
<feature type="binding site" evidence="5">
    <location>
        <position position="315"/>
    </location>
    <ligand>
        <name>S-adenosyl-L-methionine</name>
        <dbReference type="ChEBI" id="CHEBI:59789"/>
    </ligand>
</feature>
<evidence type="ECO:0000256" key="2">
    <source>
        <dbReference type="ARBA" id="ARBA00022679"/>
    </source>
</evidence>
<comment type="similarity">
    <text evidence="5">Belongs to the class I-like SAM-binding methyltransferase superfamily. RsmB/NOP family.</text>
</comment>
<dbReference type="GO" id="GO:0032259">
    <property type="term" value="P:methylation"/>
    <property type="evidence" value="ECO:0007669"/>
    <property type="project" value="UniProtKB-KW"/>
</dbReference>
<evidence type="ECO:0000256" key="5">
    <source>
        <dbReference type="PROSITE-ProRule" id="PRU01023"/>
    </source>
</evidence>
<evidence type="ECO:0000256" key="3">
    <source>
        <dbReference type="ARBA" id="ARBA00022691"/>
    </source>
</evidence>
<gene>
    <name evidence="7" type="ORF">GETHLI_17760</name>
</gene>
<keyword evidence="1 5" id="KW-0489">Methyltransferase</keyword>
<dbReference type="InterPro" id="IPR029063">
    <property type="entry name" value="SAM-dependent_MTases_sf"/>
</dbReference>
<dbReference type="InterPro" id="IPR001678">
    <property type="entry name" value="MeTrfase_RsmB-F_NOP2_dom"/>
</dbReference>
<proteinExistence type="inferred from homology"/>
<evidence type="ECO:0000313" key="7">
    <source>
        <dbReference type="EMBL" id="GLH73274.1"/>
    </source>
</evidence>
<evidence type="ECO:0000256" key="1">
    <source>
        <dbReference type="ARBA" id="ARBA00022603"/>
    </source>
</evidence>
<dbReference type="InterPro" id="IPR049560">
    <property type="entry name" value="MeTrfase_RsmB-F_NOP2_cat"/>
</dbReference>
<feature type="active site" description="Nucleophile" evidence="5">
    <location>
        <position position="367"/>
    </location>
</feature>
<keyword evidence="2 5" id="KW-0808">Transferase</keyword>
<dbReference type="PANTHER" id="PTHR22807">
    <property type="entry name" value="NOP2 YEAST -RELATED NOL1/NOP2/FMU SUN DOMAIN-CONTAINING"/>
    <property type="match status" value="1"/>
</dbReference>
<evidence type="ECO:0000259" key="6">
    <source>
        <dbReference type="PROSITE" id="PS51686"/>
    </source>
</evidence>
<dbReference type="InterPro" id="IPR023267">
    <property type="entry name" value="RCMT"/>
</dbReference>
<dbReference type="InterPro" id="IPR006027">
    <property type="entry name" value="NusB_RsmB_TIM44"/>
</dbReference>
<feature type="binding site" evidence="5">
    <location>
        <position position="297"/>
    </location>
    <ligand>
        <name>S-adenosyl-L-methionine</name>
        <dbReference type="ChEBI" id="CHEBI:59789"/>
    </ligand>
</feature>
<dbReference type="GO" id="GO:0008168">
    <property type="term" value="F:methyltransferase activity"/>
    <property type="evidence" value="ECO:0007669"/>
    <property type="project" value="UniProtKB-KW"/>
</dbReference>
<dbReference type="Gene3D" id="3.40.50.150">
    <property type="entry name" value="Vaccinia Virus protein VP39"/>
    <property type="match status" value="1"/>
</dbReference>
<dbReference type="CDD" id="cd02440">
    <property type="entry name" value="AdoMet_MTases"/>
    <property type="match status" value="1"/>
</dbReference>
<evidence type="ECO:0000313" key="8">
    <source>
        <dbReference type="Proteomes" id="UP001165069"/>
    </source>
</evidence>
<dbReference type="Pfam" id="PF01029">
    <property type="entry name" value="NusB"/>
    <property type="match status" value="1"/>
</dbReference>
<dbReference type="PROSITE" id="PS51686">
    <property type="entry name" value="SAM_MT_RSMB_NOP"/>
    <property type="match status" value="1"/>
</dbReference>
<organism evidence="7 8">
    <name type="scientific">Geothrix limicola</name>
    <dbReference type="NCBI Taxonomy" id="2927978"/>
    <lineage>
        <taxon>Bacteria</taxon>
        <taxon>Pseudomonadati</taxon>
        <taxon>Acidobacteriota</taxon>
        <taxon>Holophagae</taxon>
        <taxon>Holophagales</taxon>
        <taxon>Holophagaceae</taxon>
        <taxon>Geothrix</taxon>
    </lineage>
</organism>
<keyword evidence="4 5" id="KW-0694">RNA-binding</keyword>
<feature type="binding site" evidence="5">
    <location>
        <position position="271"/>
    </location>
    <ligand>
        <name>S-adenosyl-L-methionine</name>
        <dbReference type="ChEBI" id="CHEBI:59789"/>
    </ligand>
</feature>
<dbReference type="Proteomes" id="UP001165069">
    <property type="component" value="Unassembled WGS sequence"/>
</dbReference>
<accession>A0ABQ5QGV0</accession>
<keyword evidence="3 5" id="KW-0949">S-adenosyl-L-methionine</keyword>
<sequence length="433" mass="47240">MPTPARIHVAHALHEVFGEGGRVPDIWDRDLGEDAQLAQALLGLCLRRWGRLQAWVKPKLKDPDRGVPLGTRVCLAMGLAQLAWLPGVSDHAAVNESVDLAANRDLGFLPHKGLVNALLRKASKDRSALAAELEALPSALDRSPAADRVLKAALAPHVCQEGGAEAELETLWARLQQPPRPDFRLLKGEVPEGLVPEAGLPGCLRLEDGAPFPRPWLESAQGMVQDRSSQALLAYRWERPVARILDACAAPGGKTTTLALRHPGAAITALEVHPKRAARLRQTLQQRGLEAQVIQADAAEWLEGNEGTFDLILLDAPCSGSGTLQKHPEWPWLKHEDLPRLTGLQRRLLAAAADRLAPGGLLIYAVCSWLPEEGAAHREWLREARPEFRPEAVWPASLGVASEAENEATSFFRPHPLQWEGEGFQAFATSRSL</sequence>
<dbReference type="PRINTS" id="PR02008">
    <property type="entry name" value="RCMTFAMILY"/>
</dbReference>
<dbReference type="SUPFAM" id="SSF48013">
    <property type="entry name" value="NusB-like"/>
    <property type="match status" value="1"/>
</dbReference>
<comment type="caution">
    <text evidence="7">The sequence shown here is derived from an EMBL/GenBank/DDBJ whole genome shotgun (WGS) entry which is preliminary data.</text>
</comment>
<feature type="domain" description="SAM-dependent MTase RsmB/NOP-type" evidence="6">
    <location>
        <begin position="147"/>
        <end position="432"/>
    </location>
</feature>
<dbReference type="InterPro" id="IPR035926">
    <property type="entry name" value="NusB-like_sf"/>
</dbReference>
<dbReference type="Gene3D" id="1.10.940.10">
    <property type="entry name" value="NusB-like"/>
    <property type="match status" value="1"/>
</dbReference>
<dbReference type="RefSeq" id="WP_285574144.1">
    <property type="nucleotide sequence ID" value="NZ_BSDE01000003.1"/>
</dbReference>
<reference evidence="7 8" key="1">
    <citation type="journal article" date="2023" name="Antonie Van Leeuwenhoek">
        <title>Mesoterricola silvestris gen. nov., sp. nov., Mesoterricola sediminis sp. nov., Geothrix oryzae sp. nov., Geothrix edaphica sp. nov., Geothrix rubra sp. nov., and Geothrix limicola sp. nov., six novel members of Acidobacteriota isolated from soils.</title>
        <authorList>
            <person name="Itoh H."/>
            <person name="Sugisawa Y."/>
            <person name="Mise K."/>
            <person name="Xu Z."/>
            <person name="Kuniyasu M."/>
            <person name="Ushijima N."/>
            <person name="Kawano K."/>
            <person name="Kobayashi E."/>
            <person name="Shiratori Y."/>
            <person name="Masuda Y."/>
            <person name="Senoo K."/>
        </authorList>
    </citation>
    <scope>NUCLEOTIDE SEQUENCE [LARGE SCALE GENOMIC DNA]</scope>
    <source>
        <strain evidence="7 8">Red804</strain>
    </source>
</reference>
<dbReference type="EMBL" id="BSDE01000003">
    <property type="protein sequence ID" value="GLH73274.1"/>
    <property type="molecule type" value="Genomic_DNA"/>
</dbReference>
<dbReference type="Pfam" id="PF01189">
    <property type="entry name" value="Methyltr_RsmB-F"/>
    <property type="match status" value="1"/>
</dbReference>